<feature type="domain" description="SCP" evidence="2">
    <location>
        <begin position="73"/>
        <end position="182"/>
    </location>
</feature>
<feature type="transmembrane region" description="Helical" evidence="1">
    <location>
        <begin position="35"/>
        <end position="58"/>
    </location>
</feature>
<organism evidence="3 4">
    <name type="scientific">Candidatus Yanofskybacteria bacterium GW2011_GWA2_41_22</name>
    <dbReference type="NCBI Taxonomy" id="1619023"/>
    <lineage>
        <taxon>Bacteria</taxon>
        <taxon>Candidatus Yanofskyibacteriota</taxon>
    </lineage>
</organism>
<dbReference type="Gene3D" id="3.40.33.10">
    <property type="entry name" value="CAP"/>
    <property type="match status" value="1"/>
</dbReference>
<keyword evidence="1" id="KW-0472">Membrane</keyword>
<accession>A0A0G0VKZ4</accession>
<reference evidence="3 4" key="1">
    <citation type="journal article" date="2015" name="Nature">
        <title>rRNA introns, odd ribosomes, and small enigmatic genomes across a large radiation of phyla.</title>
        <authorList>
            <person name="Brown C.T."/>
            <person name="Hug L.A."/>
            <person name="Thomas B.C."/>
            <person name="Sharon I."/>
            <person name="Castelle C.J."/>
            <person name="Singh A."/>
            <person name="Wilkins M.J."/>
            <person name="Williams K.H."/>
            <person name="Banfield J.F."/>
        </authorList>
    </citation>
    <scope>NUCLEOTIDE SEQUENCE [LARGE SCALE GENOMIC DNA]</scope>
</reference>
<dbReference type="Proteomes" id="UP000033903">
    <property type="component" value="Unassembled WGS sequence"/>
</dbReference>
<dbReference type="CDD" id="cd05379">
    <property type="entry name" value="CAP_bacterial"/>
    <property type="match status" value="1"/>
</dbReference>
<protein>
    <recommendedName>
        <fullName evidence="2">SCP domain-containing protein</fullName>
    </recommendedName>
</protein>
<dbReference type="InterPro" id="IPR035940">
    <property type="entry name" value="CAP_sf"/>
</dbReference>
<evidence type="ECO:0000313" key="3">
    <source>
        <dbReference type="EMBL" id="KKS01529.1"/>
    </source>
</evidence>
<comment type="caution">
    <text evidence="3">The sequence shown here is derived from an EMBL/GenBank/DDBJ whole genome shotgun (WGS) entry which is preliminary data.</text>
</comment>
<dbReference type="AlphaFoldDB" id="A0A0G0VKZ4"/>
<evidence type="ECO:0000256" key="1">
    <source>
        <dbReference type="SAM" id="Phobius"/>
    </source>
</evidence>
<name>A0A0G0VKZ4_9BACT</name>
<keyword evidence="1" id="KW-1133">Transmembrane helix</keyword>
<dbReference type="EMBL" id="LCBA01000003">
    <property type="protein sequence ID" value="KKS01529.1"/>
    <property type="molecule type" value="Genomic_DNA"/>
</dbReference>
<gene>
    <name evidence="3" type="ORF">UU54_C0003G0003</name>
</gene>
<evidence type="ECO:0000313" key="4">
    <source>
        <dbReference type="Proteomes" id="UP000033903"/>
    </source>
</evidence>
<feature type="transmembrane region" description="Helical" evidence="1">
    <location>
        <begin position="307"/>
        <end position="327"/>
    </location>
</feature>
<feature type="transmembrane region" description="Helical" evidence="1">
    <location>
        <begin position="283"/>
        <end position="301"/>
    </location>
</feature>
<keyword evidence="1" id="KW-0812">Transmembrane</keyword>
<dbReference type="PANTHER" id="PTHR31157">
    <property type="entry name" value="SCP DOMAIN-CONTAINING PROTEIN"/>
    <property type="match status" value="1"/>
</dbReference>
<dbReference type="PANTHER" id="PTHR31157:SF1">
    <property type="entry name" value="SCP DOMAIN-CONTAINING PROTEIN"/>
    <property type="match status" value="1"/>
</dbReference>
<dbReference type="Pfam" id="PF00188">
    <property type="entry name" value="CAP"/>
    <property type="match status" value="1"/>
</dbReference>
<proteinExistence type="predicted"/>
<sequence>MIDFSNKNRFFQTIKTFLTPCAENGFKPRILENDLFFLVAGLLIGLKILSVISFGNYLGADIYSQLSQSDIYQLTNQERRQNGNQPLAVSSRLEAAAQLKLADMFKNNYFAHNSPQGATPWSWLQKANYNYTMAGENLAMNFYSSNEVMKAWMASELHRKNVLLNDFSEIGIAVGYGALNGEKTAMTVQMFGKPLASGTGVKTAKTKIFSKTPSPQPEYKSTITLIPQQKASLSGVASQASPKLSPVALVNATRPEVKSAESILNDQQPSSVAYESTSLFNKLIGLAVGLFAGLLLIKMLAAASLRFSAIMLKPVALMAIGIMLIFLNDSALSFGKIIIQ</sequence>
<dbReference type="SUPFAM" id="SSF55797">
    <property type="entry name" value="PR-1-like"/>
    <property type="match status" value="1"/>
</dbReference>
<evidence type="ECO:0000259" key="2">
    <source>
        <dbReference type="Pfam" id="PF00188"/>
    </source>
</evidence>
<dbReference type="InterPro" id="IPR014044">
    <property type="entry name" value="CAP_dom"/>
</dbReference>